<accession>A0ACA9LZA8</accession>
<reference evidence="1" key="1">
    <citation type="submission" date="2021-06" db="EMBL/GenBank/DDBJ databases">
        <authorList>
            <person name="Kallberg Y."/>
            <person name="Tangrot J."/>
            <person name="Rosling A."/>
        </authorList>
    </citation>
    <scope>NUCLEOTIDE SEQUENCE</scope>
    <source>
        <strain evidence="1">MA461A</strain>
    </source>
</reference>
<evidence type="ECO:0000313" key="2">
    <source>
        <dbReference type="Proteomes" id="UP000789920"/>
    </source>
</evidence>
<dbReference type="EMBL" id="CAJVQC010005224">
    <property type="protein sequence ID" value="CAG8551005.1"/>
    <property type="molecule type" value="Genomic_DNA"/>
</dbReference>
<dbReference type="Proteomes" id="UP000789920">
    <property type="component" value="Unassembled WGS sequence"/>
</dbReference>
<feature type="non-terminal residue" evidence="1">
    <location>
        <position position="1"/>
    </location>
</feature>
<gene>
    <name evidence="1" type="ORF">RPERSI_LOCUS3957</name>
</gene>
<evidence type="ECO:0000313" key="1">
    <source>
        <dbReference type="EMBL" id="CAG8551005.1"/>
    </source>
</evidence>
<name>A0ACA9LZA8_9GLOM</name>
<sequence length="167" mass="19325">TFGLLNNTLHLLKPKKAVGSLALTSTMDNKELKYFLSLRYQTSVALKIYGTEPIPGRMLSPSYIGVIMLLELKKSLYEWYKILYESKYKNIERFMDLVINQYTKLQIGDEIFGSMILGHKNNSIILAKWQAKGDKTSDIYPGEVQYYFEHTLRLPKGPKPHLLAYIR</sequence>
<protein>
    <submittedName>
        <fullName evidence="1">20513_t:CDS:1</fullName>
    </submittedName>
</protein>
<proteinExistence type="predicted"/>
<comment type="caution">
    <text evidence="1">The sequence shown here is derived from an EMBL/GenBank/DDBJ whole genome shotgun (WGS) entry which is preliminary data.</text>
</comment>
<organism evidence="1 2">
    <name type="scientific">Racocetra persica</name>
    <dbReference type="NCBI Taxonomy" id="160502"/>
    <lineage>
        <taxon>Eukaryota</taxon>
        <taxon>Fungi</taxon>
        <taxon>Fungi incertae sedis</taxon>
        <taxon>Mucoromycota</taxon>
        <taxon>Glomeromycotina</taxon>
        <taxon>Glomeromycetes</taxon>
        <taxon>Diversisporales</taxon>
        <taxon>Gigasporaceae</taxon>
        <taxon>Racocetra</taxon>
    </lineage>
</organism>
<keyword evidence="2" id="KW-1185">Reference proteome</keyword>